<protein>
    <submittedName>
        <fullName evidence="2">Uncharacterized protein</fullName>
    </submittedName>
</protein>
<proteinExistence type="predicted"/>
<feature type="compositionally biased region" description="Basic and acidic residues" evidence="1">
    <location>
        <begin position="235"/>
        <end position="252"/>
    </location>
</feature>
<organism evidence="2 3">
    <name type="scientific">Blyttiomyces helicus</name>
    <dbReference type="NCBI Taxonomy" id="388810"/>
    <lineage>
        <taxon>Eukaryota</taxon>
        <taxon>Fungi</taxon>
        <taxon>Fungi incertae sedis</taxon>
        <taxon>Chytridiomycota</taxon>
        <taxon>Chytridiomycota incertae sedis</taxon>
        <taxon>Chytridiomycetes</taxon>
        <taxon>Chytridiomycetes incertae sedis</taxon>
        <taxon>Blyttiomyces</taxon>
    </lineage>
</organism>
<evidence type="ECO:0000313" key="3">
    <source>
        <dbReference type="Proteomes" id="UP000269721"/>
    </source>
</evidence>
<evidence type="ECO:0000256" key="1">
    <source>
        <dbReference type="SAM" id="MobiDB-lite"/>
    </source>
</evidence>
<name>A0A4P9W0R4_9FUNG</name>
<feature type="non-terminal residue" evidence="2">
    <location>
        <position position="1"/>
    </location>
</feature>
<dbReference type="EMBL" id="KZ998846">
    <property type="protein sequence ID" value="RKO85684.1"/>
    <property type="molecule type" value="Genomic_DNA"/>
</dbReference>
<evidence type="ECO:0000313" key="2">
    <source>
        <dbReference type="EMBL" id="RKO85684.1"/>
    </source>
</evidence>
<reference evidence="3" key="1">
    <citation type="journal article" date="2018" name="Nat. Microbiol.">
        <title>Leveraging single-cell genomics to expand the fungal tree of life.</title>
        <authorList>
            <person name="Ahrendt S.R."/>
            <person name="Quandt C.A."/>
            <person name="Ciobanu D."/>
            <person name="Clum A."/>
            <person name="Salamov A."/>
            <person name="Andreopoulos B."/>
            <person name="Cheng J.F."/>
            <person name="Woyke T."/>
            <person name="Pelin A."/>
            <person name="Henrissat B."/>
            <person name="Reynolds N.K."/>
            <person name="Benny G.L."/>
            <person name="Smith M.E."/>
            <person name="James T.Y."/>
            <person name="Grigoriev I.V."/>
        </authorList>
    </citation>
    <scope>NUCLEOTIDE SEQUENCE [LARGE SCALE GENOMIC DNA]</scope>
</reference>
<keyword evidence="3" id="KW-1185">Reference proteome</keyword>
<dbReference type="AlphaFoldDB" id="A0A4P9W0R4"/>
<gene>
    <name evidence="2" type="ORF">BDK51DRAFT_29865</name>
</gene>
<dbReference type="Proteomes" id="UP000269721">
    <property type="component" value="Unassembled WGS sequence"/>
</dbReference>
<feature type="region of interest" description="Disordered" evidence="1">
    <location>
        <begin position="213"/>
        <end position="268"/>
    </location>
</feature>
<accession>A0A4P9W0R4</accession>
<sequence>SAVAEEGAGAAEGVGEGVQRADGVRREIVLGAERVVAVCGQESVRRGRASLQVDTASEVLVEVVNEDDGAGTRREELERFSQEKDVIVGFRIGINLVNSTHLVWGTTKVIWAAHSEFPTVRKPVAETPGRSERMRGRTIGASMEEMGDILPFNLRSLPKESQLVDGGYWSGSGLEDAEMERLEGEADAGALGILGCIPGSRVGGVFDRRRTWTKRGKNGSMKSPPEKNSAGAGVLKEKCDAQFPGLEEKGADETDEENSPQTPPSTQR</sequence>